<accession>A0A2U1E4Q7</accession>
<evidence type="ECO:0000313" key="3">
    <source>
        <dbReference type="Proteomes" id="UP000245793"/>
    </source>
</evidence>
<gene>
    <name evidence="2" type="ORF">C7381_10370</name>
</gene>
<keyword evidence="1" id="KW-1133">Transmembrane helix</keyword>
<keyword evidence="1" id="KW-0812">Transmembrane</keyword>
<keyword evidence="3" id="KW-1185">Reference proteome</keyword>
<feature type="transmembrane region" description="Helical" evidence="1">
    <location>
        <begin position="56"/>
        <end position="79"/>
    </location>
</feature>
<sequence>MKINKIFKYLMIAFIILFIVSICCIELFYEGGDVNRLSNKDLTPEMVSKIARYSTIYEYLIVFLLSLLGYAFVSTFLFLTSPLVAGKLYKVVLVVISYISCIVISIRGYSVIINSDFLLNFCGKITEHAYKTVWPHLIILSIILFAKFIERSIKKDLRMLYDNVKNTKNRYNNYDVLRDILGDHSKKF</sequence>
<dbReference type="EMBL" id="QEKV01000003">
    <property type="protein sequence ID" value="PVY94832.1"/>
    <property type="molecule type" value="Genomic_DNA"/>
</dbReference>
<feature type="transmembrane region" description="Helical" evidence="1">
    <location>
        <begin position="7"/>
        <end position="29"/>
    </location>
</feature>
<keyword evidence="1" id="KW-0472">Membrane</keyword>
<protein>
    <submittedName>
        <fullName evidence="2">Uncharacterized protein</fullName>
    </submittedName>
</protein>
<organism evidence="2 3">
    <name type="scientific">Ezakiella coagulans</name>
    <dbReference type="NCBI Taxonomy" id="46507"/>
    <lineage>
        <taxon>Bacteria</taxon>
        <taxon>Bacillati</taxon>
        <taxon>Bacillota</taxon>
        <taxon>Tissierellia</taxon>
        <taxon>Ezakiella</taxon>
    </lineage>
</organism>
<reference evidence="2 3" key="1">
    <citation type="submission" date="2018-04" db="EMBL/GenBank/DDBJ databases">
        <title>Genomic Encyclopedia of Type Strains, Phase IV (KMG-IV): sequencing the most valuable type-strain genomes for metagenomic binning, comparative biology and taxonomic classification.</title>
        <authorList>
            <person name="Goeker M."/>
        </authorList>
    </citation>
    <scope>NUCLEOTIDE SEQUENCE [LARGE SCALE GENOMIC DNA]</scope>
    <source>
        <strain evidence="2 3">DSM 20705</strain>
    </source>
</reference>
<dbReference type="Proteomes" id="UP000245793">
    <property type="component" value="Unassembled WGS sequence"/>
</dbReference>
<comment type="caution">
    <text evidence="2">The sequence shown here is derived from an EMBL/GenBank/DDBJ whole genome shotgun (WGS) entry which is preliminary data.</text>
</comment>
<dbReference type="RefSeq" id="WP_116479856.1">
    <property type="nucleotide sequence ID" value="NZ_JBKYKF010000002.1"/>
</dbReference>
<feature type="transmembrane region" description="Helical" evidence="1">
    <location>
        <begin position="91"/>
        <end position="113"/>
    </location>
</feature>
<evidence type="ECO:0000313" key="2">
    <source>
        <dbReference type="EMBL" id="PVY94832.1"/>
    </source>
</evidence>
<proteinExistence type="predicted"/>
<dbReference type="AlphaFoldDB" id="A0A2U1E4Q7"/>
<name>A0A2U1E4Q7_9FIRM</name>
<evidence type="ECO:0000256" key="1">
    <source>
        <dbReference type="SAM" id="Phobius"/>
    </source>
</evidence>
<feature type="transmembrane region" description="Helical" evidence="1">
    <location>
        <begin position="133"/>
        <end position="149"/>
    </location>
</feature>